<comment type="catalytic activity">
    <reaction evidence="7">
        <text>dITP + H2O = dIMP + diphosphate + H(+)</text>
        <dbReference type="Rhea" id="RHEA:28342"/>
        <dbReference type="ChEBI" id="CHEBI:15377"/>
        <dbReference type="ChEBI" id="CHEBI:15378"/>
        <dbReference type="ChEBI" id="CHEBI:33019"/>
        <dbReference type="ChEBI" id="CHEBI:61194"/>
        <dbReference type="ChEBI" id="CHEBI:61382"/>
        <dbReference type="EC" id="3.6.1.66"/>
    </reaction>
</comment>
<comment type="cofactor">
    <cofactor evidence="7">
        <name>Mg(2+)</name>
        <dbReference type="ChEBI" id="CHEBI:18420"/>
    </cofactor>
    <text evidence="7">Binds 1 Mg(2+) ion per subunit.</text>
</comment>
<evidence type="ECO:0000256" key="3">
    <source>
        <dbReference type="ARBA" id="ARBA00022741"/>
    </source>
</evidence>
<accession>A0ABT3CZC4</accession>
<dbReference type="SUPFAM" id="SSF52972">
    <property type="entry name" value="ITPase-like"/>
    <property type="match status" value="1"/>
</dbReference>
<feature type="binding site" evidence="7">
    <location>
        <begin position="176"/>
        <end position="177"/>
    </location>
    <ligand>
        <name>substrate</name>
    </ligand>
</feature>
<dbReference type="Gene3D" id="3.90.950.10">
    <property type="match status" value="1"/>
</dbReference>
<dbReference type="PANTHER" id="PTHR11067">
    <property type="entry name" value="INOSINE TRIPHOSPHATE PYROPHOSPHATASE/HAM1 PROTEIN"/>
    <property type="match status" value="1"/>
</dbReference>
<keyword evidence="10" id="KW-1185">Reference proteome</keyword>
<keyword evidence="3 7" id="KW-0547">Nucleotide-binding</keyword>
<evidence type="ECO:0000256" key="1">
    <source>
        <dbReference type="ARBA" id="ARBA00008023"/>
    </source>
</evidence>
<evidence type="ECO:0000256" key="5">
    <source>
        <dbReference type="ARBA" id="ARBA00022842"/>
    </source>
</evidence>
<comment type="similarity">
    <text evidence="1 7 8">Belongs to the HAM1 NTPase family.</text>
</comment>
<dbReference type="NCBIfam" id="NF011398">
    <property type="entry name" value="PRK14823.1"/>
    <property type="match status" value="1"/>
</dbReference>
<evidence type="ECO:0000256" key="4">
    <source>
        <dbReference type="ARBA" id="ARBA00022801"/>
    </source>
</evidence>
<evidence type="ECO:0000256" key="2">
    <source>
        <dbReference type="ARBA" id="ARBA00022723"/>
    </source>
</evidence>
<keyword evidence="4 7" id="KW-0378">Hydrolase</keyword>
<dbReference type="RefSeq" id="WP_264139753.1">
    <property type="nucleotide sequence ID" value="NZ_JAOYOD010000001.1"/>
</dbReference>
<dbReference type="InterPro" id="IPR020922">
    <property type="entry name" value="dITP/XTP_pyrophosphatase"/>
</dbReference>
<feature type="binding site" evidence="7">
    <location>
        <position position="68"/>
    </location>
    <ligand>
        <name>Mg(2+)</name>
        <dbReference type="ChEBI" id="CHEBI:18420"/>
    </ligand>
</feature>
<proteinExistence type="inferred from homology"/>
<name>A0ABT3CZC4_9BACT</name>
<sequence>MRICFATHNENKLREVRQILGSGFEIVGLNEIGCHEEIPETGATLEENSAIKAEFVAENYQINCFADDTGLEVDTLNGEPGVYSARYAGEAKDNIANMSLLLKKLEGKEDRSAQFKTVITLILDGEKFQFEGMVKGVITEDLKGTEGFGYDPIFQPEGYEGTFAEMTAEQKNQISHRGRAVQALVDFLQSR</sequence>
<evidence type="ECO:0000256" key="8">
    <source>
        <dbReference type="RuleBase" id="RU003781"/>
    </source>
</evidence>
<dbReference type="Proteomes" id="UP001300692">
    <property type="component" value="Unassembled WGS sequence"/>
</dbReference>
<dbReference type="Pfam" id="PF01725">
    <property type="entry name" value="Ham1p_like"/>
    <property type="match status" value="1"/>
</dbReference>
<dbReference type="NCBIfam" id="TIGR00042">
    <property type="entry name" value="RdgB/HAM1 family non-canonical purine NTP pyrophosphatase"/>
    <property type="match status" value="1"/>
</dbReference>
<comment type="subunit">
    <text evidence="7">Homodimer.</text>
</comment>
<dbReference type="HAMAP" id="MF_01405">
    <property type="entry name" value="Non_canon_purine_NTPase"/>
    <property type="match status" value="1"/>
</dbReference>
<dbReference type="PANTHER" id="PTHR11067:SF9">
    <property type="entry name" value="INOSINE TRIPHOSPHATE PYROPHOSPHATASE"/>
    <property type="match status" value="1"/>
</dbReference>
<keyword evidence="2 7" id="KW-0479">Metal-binding</keyword>
<keyword evidence="5 7" id="KW-0460">Magnesium</keyword>
<comment type="catalytic activity">
    <reaction evidence="7">
        <text>XTP + H2O = XMP + diphosphate + H(+)</text>
        <dbReference type="Rhea" id="RHEA:28610"/>
        <dbReference type="ChEBI" id="CHEBI:15377"/>
        <dbReference type="ChEBI" id="CHEBI:15378"/>
        <dbReference type="ChEBI" id="CHEBI:33019"/>
        <dbReference type="ChEBI" id="CHEBI:57464"/>
        <dbReference type="ChEBI" id="CHEBI:61314"/>
        <dbReference type="EC" id="3.6.1.66"/>
    </reaction>
</comment>
<protein>
    <recommendedName>
        <fullName evidence="7">dITP/XTP pyrophosphatase</fullName>
        <ecNumber evidence="7">3.6.1.66</ecNumber>
    </recommendedName>
    <alternativeName>
        <fullName evidence="7">Non-canonical purine NTP pyrophosphatase</fullName>
    </alternativeName>
    <alternativeName>
        <fullName evidence="7">Non-standard purine NTP pyrophosphatase</fullName>
    </alternativeName>
    <alternativeName>
        <fullName evidence="7">Nucleoside-triphosphate diphosphatase</fullName>
    </alternativeName>
    <alternativeName>
        <fullName evidence="7">Nucleoside-triphosphate pyrophosphatase</fullName>
        <shortName evidence="7">NTPase</shortName>
    </alternativeName>
</protein>
<dbReference type="CDD" id="cd00515">
    <property type="entry name" value="HAM1"/>
    <property type="match status" value="1"/>
</dbReference>
<feature type="active site" description="Proton acceptor" evidence="7">
    <location>
        <position position="68"/>
    </location>
</feature>
<evidence type="ECO:0000256" key="6">
    <source>
        <dbReference type="ARBA" id="ARBA00023080"/>
    </source>
</evidence>
<organism evidence="9 10">
    <name type="scientific">Reichenbachiella ulvae</name>
    <dbReference type="NCBI Taxonomy" id="2980104"/>
    <lineage>
        <taxon>Bacteria</taxon>
        <taxon>Pseudomonadati</taxon>
        <taxon>Bacteroidota</taxon>
        <taxon>Cytophagia</taxon>
        <taxon>Cytophagales</taxon>
        <taxon>Reichenbachiellaceae</taxon>
        <taxon>Reichenbachiella</taxon>
    </lineage>
</organism>
<feature type="binding site" evidence="7">
    <location>
        <begin position="148"/>
        <end position="151"/>
    </location>
    <ligand>
        <name>substrate</name>
    </ligand>
</feature>
<gene>
    <name evidence="9" type="ORF">N7U62_19460</name>
</gene>
<dbReference type="InterPro" id="IPR002637">
    <property type="entry name" value="RdgB/HAM1"/>
</dbReference>
<dbReference type="EMBL" id="JAOYOD010000001">
    <property type="protein sequence ID" value="MCV9388864.1"/>
    <property type="molecule type" value="Genomic_DNA"/>
</dbReference>
<reference evidence="9 10" key="1">
    <citation type="submission" date="2022-10" db="EMBL/GenBank/DDBJ databases">
        <title>Comparative genomics and taxonomic characterization of three novel marine species of genus Reichenbachiella exhibiting antioxidant and polysaccharide degradation activities.</title>
        <authorList>
            <person name="Muhammad N."/>
            <person name="Lee Y.-J."/>
            <person name="Ko J."/>
            <person name="Kim S.-G."/>
        </authorList>
    </citation>
    <scope>NUCLEOTIDE SEQUENCE [LARGE SCALE GENOMIC DNA]</scope>
    <source>
        <strain evidence="9 10">ABR2-5</strain>
    </source>
</reference>
<keyword evidence="6 7" id="KW-0546">Nucleotide metabolism</keyword>
<feature type="binding site" evidence="7">
    <location>
        <begin position="7"/>
        <end position="12"/>
    </location>
    <ligand>
        <name>substrate</name>
    </ligand>
</feature>
<dbReference type="InterPro" id="IPR029001">
    <property type="entry name" value="ITPase-like_fam"/>
</dbReference>
<evidence type="ECO:0000313" key="10">
    <source>
        <dbReference type="Proteomes" id="UP001300692"/>
    </source>
</evidence>
<comment type="function">
    <text evidence="7">Pyrophosphatase that catalyzes the hydrolysis of nucleoside triphosphates to their monophosphate derivatives, with a high preference for the non-canonical purine nucleotides XTP (xanthosine triphosphate), dITP (deoxyinosine triphosphate) and ITP. Seems to function as a house-cleaning enzyme that removes non-canonical purine nucleotides from the nucleotide pool, thus preventing their incorporation into DNA/RNA and avoiding chromosomal lesions.</text>
</comment>
<dbReference type="EC" id="3.6.1.66" evidence="7"/>
<comment type="caution">
    <text evidence="9">The sequence shown here is derived from an EMBL/GenBank/DDBJ whole genome shotgun (WGS) entry which is preliminary data.</text>
</comment>
<comment type="catalytic activity">
    <reaction evidence="7">
        <text>ITP + H2O = IMP + diphosphate + H(+)</text>
        <dbReference type="Rhea" id="RHEA:29399"/>
        <dbReference type="ChEBI" id="CHEBI:15377"/>
        <dbReference type="ChEBI" id="CHEBI:15378"/>
        <dbReference type="ChEBI" id="CHEBI:33019"/>
        <dbReference type="ChEBI" id="CHEBI:58053"/>
        <dbReference type="ChEBI" id="CHEBI:61402"/>
        <dbReference type="EC" id="3.6.1.66"/>
    </reaction>
</comment>
<evidence type="ECO:0000256" key="7">
    <source>
        <dbReference type="HAMAP-Rule" id="MF_01405"/>
    </source>
</evidence>
<feature type="binding site" evidence="7">
    <location>
        <position position="69"/>
    </location>
    <ligand>
        <name>substrate</name>
    </ligand>
</feature>
<feature type="binding site" evidence="7">
    <location>
        <position position="171"/>
    </location>
    <ligand>
        <name>substrate</name>
    </ligand>
</feature>
<evidence type="ECO:0000313" key="9">
    <source>
        <dbReference type="EMBL" id="MCV9388864.1"/>
    </source>
</evidence>
<comment type="caution">
    <text evidence="7">Lacks conserved residue(s) required for the propagation of feature annotation.</text>
</comment>